<evidence type="ECO:0000256" key="8">
    <source>
        <dbReference type="ARBA" id="ARBA00023160"/>
    </source>
</evidence>
<dbReference type="AlphaFoldDB" id="A0A4R1FAQ5"/>
<evidence type="ECO:0000259" key="11">
    <source>
        <dbReference type="Pfam" id="PF08545"/>
    </source>
</evidence>
<evidence type="ECO:0000256" key="9">
    <source>
        <dbReference type="ARBA" id="ARBA00023315"/>
    </source>
</evidence>
<proteinExistence type="inferred from homology"/>
<accession>A0A4R1FAQ5</accession>
<evidence type="ECO:0000256" key="4">
    <source>
        <dbReference type="ARBA" id="ARBA00022516"/>
    </source>
</evidence>
<dbReference type="InterPro" id="IPR016039">
    <property type="entry name" value="Thiolase-like"/>
</dbReference>
<dbReference type="Proteomes" id="UP000294856">
    <property type="component" value="Unassembled WGS sequence"/>
</dbReference>
<dbReference type="STRING" id="1210063.GCA_001612665_05742"/>
<evidence type="ECO:0000256" key="3">
    <source>
        <dbReference type="ARBA" id="ARBA00022490"/>
    </source>
</evidence>
<evidence type="ECO:0000256" key="2">
    <source>
        <dbReference type="ARBA" id="ARBA00008642"/>
    </source>
</evidence>
<dbReference type="InterPro" id="IPR004655">
    <property type="entry name" value="FabH"/>
</dbReference>
<dbReference type="EMBL" id="SMFR01000008">
    <property type="protein sequence ID" value="TCJ89872.1"/>
    <property type="molecule type" value="Genomic_DNA"/>
</dbReference>
<dbReference type="InterPro" id="IPR013751">
    <property type="entry name" value="ACP_syn_III_N"/>
</dbReference>
<evidence type="ECO:0000313" key="13">
    <source>
        <dbReference type="Proteomes" id="UP000294856"/>
    </source>
</evidence>
<keyword evidence="6" id="KW-0276">Fatty acid metabolism</keyword>
<dbReference type="GO" id="GO:0004315">
    <property type="term" value="F:3-oxoacyl-[acyl-carrier-protein] synthase activity"/>
    <property type="evidence" value="ECO:0007669"/>
    <property type="project" value="InterPro"/>
</dbReference>
<keyword evidence="13" id="KW-1185">Reference proteome</keyword>
<organism evidence="12 13">
    <name type="scientific">Nocardia alba</name>
    <dbReference type="NCBI Taxonomy" id="225051"/>
    <lineage>
        <taxon>Bacteria</taxon>
        <taxon>Bacillati</taxon>
        <taxon>Actinomycetota</taxon>
        <taxon>Actinomycetes</taxon>
        <taxon>Mycobacteriales</taxon>
        <taxon>Nocardiaceae</taxon>
        <taxon>Nocardia</taxon>
    </lineage>
</organism>
<name>A0A4R1FAQ5_9NOCA</name>
<reference evidence="12 13" key="1">
    <citation type="submission" date="2019-03" db="EMBL/GenBank/DDBJ databases">
        <title>Genomic Encyclopedia of Type Strains, Phase IV (KMG-IV): sequencing the most valuable type-strain genomes for metagenomic binning, comparative biology and taxonomic classification.</title>
        <authorList>
            <person name="Goeker M."/>
        </authorList>
    </citation>
    <scope>NUCLEOTIDE SEQUENCE [LARGE SCALE GENOMIC DNA]</scope>
    <source>
        <strain evidence="12 13">DSM 44684</strain>
    </source>
</reference>
<keyword evidence="5" id="KW-0808">Transferase</keyword>
<dbReference type="GO" id="GO:0006633">
    <property type="term" value="P:fatty acid biosynthetic process"/>
    <property type="evidence" value="ECO:0007669"/>
    <property type="project" value="UniProtKB-KW"/>
</dbReference>
<keyword evidence="8" id="KW-0275">Fatty acid biosynthesis</keyword>
<evidence type="ECO:0000259" key="10">
    <source>
        <dbReference type="Pfam" id="PF08541"/>
    </source>
</evidence>
<dbReference type="NCBIfam" id="TIGR00747">
    <property type="entry name" value="fabH"/>
    <property type="match status" value="1"/>
</dbReference>
<comment type="similarity">
    <text evidence="2">Belongs to the thiolase-like superfamily. FabH family.</text>
</comment>
<dbReference type="PANTHER" id="PTHR34069">
    <property type="entry name" value="3-OXOACYL-[ACYL-CARRIER-PROTEIN] SYNTHASE 3"/>
    <property type="match status" value="1"/>
</dbReference>
<comment type="pathway">
    <text evidence="1">Lipid metabolism.</text>
</comment>
<evidence type="ECO:0000256" key="7">
    <source>
        <dbReference type="ARBA" id="ARBA00023098"/>
    </source>
</evidence>
<evidence type="ECO:0000256" key="1">
    <source>
        <dbReference type="ARBA" id="ARBA00005189"/>
    </source>
</evidence>
<dbReference type="PANTHER" id="PTHR34069:SF2">
    <property type="entry name" value="BETA-KETOACYL-[ACYL-CARRIER-PROTEIN] SYNTHASE III"/>
    <property type="match status" value="1"/>
</dbReference>
<feature type="domain" description="Beta-ketoacyl-[acyl-carrier-protein] synthase III N-terminal" evidence="11">
    <location>
        <begin position="138"/>
        <end position="214"/>
    </location>
</feature>
<sequence>MTAENYLDPARHRDREIVYSQAGPLEVPAAPNTAVGILGTGSYLPHRVVSNAEIAANTETTEEWIVAKTEIRRRRYAAPEEATSDLAARAARAALVDAGVGVEQLDYIIVATSTPDHPQPATAALVQGLLGADGTAAFDVNAVCSGFVFAMHTAARLLARGGHGLVIGADIYSRIVDPTDRRTAALFGDGAGAVVLGPVRAPAGLLSTVLHTYGGTHETIRVPAGGSRLPARELGRDDKGHYFSMQGRAVREFVATHMPLSIKEVLRTAGLTETAVDHFIPHQANGVMLRELAPTLGLDNAEHHVIVSDCGNTGAASVPVTLDRVHREGALQNGDLVLLSAFGGGMSIANTLLRWGR</sequence>
<dbReference type="Pfam" id="PF08545">
    <property type="entry name" value="ACP_syn_III"/>
    <property type="match status" value="1"/>
</dbReference>
<keyword evidence="9" id="KW-0012">Acyltransferase</keyword>
<protein>
    <submittedName>
        <fullName evidence="12">3-oxoacyl-[acyl-carrier-protein] synthase-3</fullName>
    </submittedName>
</protein>
<comment type="caution">
    <text evidence="12">The sequence shown here is derived from an EMBL/GenBank/DDBJ whole genome shotgun (WGS) entry which is preliminary data.</text>
</comment>
<dbReference type="SUPFAM" id="SSF53901">
    <property type="entry name" value="Thiolase-like"/>
    <property type="match status" value="1"/>
</dbReference>
<feature type="domain" description="Beta-ketoacyl-[acyl-carrier-protein] synthase III C-terminal" evidence="10">
    <location>
        <begin position="266"/>
        <end position="355"/>
    </location>
</feature>
<keyword evidence="4" id="KW-0444">Lipid biosynthesis</keyword>
<dbReference type="GO" id="GO:0044550">
    <property type="term" value="P:secondary metabolite biosynthetic process"/>
    <property type="evidence" value="ECO:0007669"/>
    <property type="project" value="TreeGrafter"/>
</dbReference>
<dbReference type="Gene3D" id="3.40.47.10">
    <property type="match status" value="1"/>
</dbReference>
<dbReference type="NCBIfam" id="NF006829">
    <property type="entry name" value="PRK09352.1"/>
    <property type="match status" value="1"/>
</dbReference>
<evidence type="ECO:0000256" key="5">
    <source>
        <dbReference type="ARBA" id="ARBA00022679"/>
    </source>
</evidence>
<keyword evidence="3" id="KW-0963">Cytoplasm</keyword>
<keyword evidence="7" id="KW-0443">Lipid metabolism</keyword>
<evidence type="ECO:0000256" key="6">
    <source>
        <dbReference type="ARBA" id="ARBA00022832"/>
    </source>
</evidence>
<dbReference type="CDD" id="cd00830">
    <property type="entry name" value="KAS_III"/>
    <property type="match status" value="1"/>
</dbReference>
<dbReference type="RefSeq" id="WP_243655148.1">
    <property type="nucleotide sequence ID" value="NZ_SMFR01000008.1"/>
</dbReference>
<gene>
    <name evidence="12" type="ORF">DFR71_6161</name>
</gene>
<dbReference type="InterPro" id="IPR013747">
    <property type="entry name" value="ACP_syn_III_C"/>
</dbReference>
<evidence type="ECO:0000313" key="12">
    <source>
        <dbReference type="EMBL" id="TCJ89872.1"/>
    </source>
</evidence>
<dbReference type="Pfam" id="PF08541">
    <property type="entry name" value="ACP_syn_III_C"/>
    <property type="match status" value="1"/>
</dbReference>